<keyword evidence="6" id="KW-0457">Lysine biosynthesis</keyword>
<evidence type="ECO:0000256" key="3">
    <source>
        <dbReference type="ARBA" id="ARBA00013080"/>
    </source>
</evidence>
<dbReference type="EC" id="5.1.1.7" evidence="3"/>
<dbReference type="GO" id="GO:0005829">
    <property type="term" value="C:cytosol"/>
    <property type="evidence" value="ECO:0007669"/>
    <property type="project" value="TreeGrafter"/>
</dbReference>
<protein>
    <recommendedName>
        <fullName evidence="3">diaminopimelate epimerase</fullName>
        <ecNumber evidence="3">5.1.1.7</ecNumber>
    </recommendedName>
</protein>
<evidence type="ECO:0000313" key="9">
    <source>
        <dbReference type="EMBL" id="KKN40404.1"/>
    </source>
</evidence>
<comment type="pathway">
    <text evidence="1">Amino-acid biosynthesis; L-lysine biosynthesis via DAP pathway; DL-2,6-diaminopimelate from LL-2,6-diaminopimelate: step 1/1.</text>
</comment>
<dbReference type="FunFam" id="3.10.310.10:FF:000001">
    <property type="entry name" value="Diaminopimelate epimerase"/>
    <property type="match status" value="1"/>
</dbReference>
<evidence type="ECO:0000256" key="5">
    <source>
        <dbReference type="ARBA" id="ARBA00022605"/>
    </source>
</evidence>
<dbReference type="PROSITE" id="PS01326">
    <property type="entry name" value="DAP_EPIMERASE"/>
    <property type="match status" value="1"/>
</dbReference>
<accession>A0A0F9QCY2</accession>
<comment type="catalytic activity">
    <reaction evidence="8">
        <text>(2S,6S)-2,6-diaminopimelate = meso-2,6-diaminopimelate</text>
        <dbReference type="Rhea" id="RHEA:15393"/>
        <dbReference type="ChEBI" id="CHEBI:57609"/>
        <dbReference type="ChEBI" id="CHEBI:57791"/>
        <dbReference type="EC" id="5.1.1.7"/>
    </reaction>
</comment>
<dbReference type="GO" id="GO:0008837">
    <property type="term" value="F:diaminopimelate epimerase activity"/>
    <property type="evidence" value="ECO:0007669"/>
    <property type="project" value="UniProtKB-EC"/>
</dbReference>
<evidence type="ECO:0000256" key="1">
    <source>
        <dbReference type="ARBA" id="ARBA00005196"/>
    </source>
</evidence>
<proteinExistence type="inferred from homology"/>
<gene>
    <name evidence="9" type="ORF">LCGC14_0733580</name>
</gene>
<evidence type="ECO:0000256" key="7">
    <source>
        <dbReference type="ARBA" id="ARBA00023235"/>
    </source>
</evidence>
<dbReference type="EMBL" id="LAZR01001707">
    <property type="protein sequence ID" value="KKN40404.1"/>
    <property type="molecule type" value="Genomic_DNA"/>
</dbReference>
<dbReference type="PANTHER" id="PTHR31689">
    <property type="entry name" value="DIAMINOPIMELATE EPIMERASE, CHLOROPLASTIC"/>
    <property type="match status" value="1"/>
</dbReference>
<dbReference type="AlphaFoldDB" id="A0A0F9QCY2"/>
<dbReference type="GO" id="GO:0009089">
    <property type="term" value="P:lysine biosynthetic process via diaminopimelate"/>
    <property type="evidence" value="ECO:0007669"/>
    <property type="project" value="UniProtKB-UniPathway"/>
</dbReference>
<comment type="caution">
    <text evidence="9">The sequence shown here is derived from an EMBL/GenBank/DDBJ whole genome shotgun (WGS) entry which is preliminary data.</text>
</comment>
<dbReference type="NCBIfam" id="TIGR00652">
    <property type="entry name" value="DapF"/>
    <property type="match status" value="1"/>
</dbReference>
<keyword evidence="7" id="KW-0413">Isomerase</keyword>
<dbReference type="Gene3D" id="3.10.310.10">
    <property type="entry name" value="Diaminopimelate Epimerase, Chain A, domain 1"/>
    <property type="match status" value="2"/>
</dbReference>
<evidence type="ECO:0000256" key="8">
    <source>
        <dbReference type="ARBA" id="ARBA00051712"/>
    </source>
</evidence>
<dbReference type="HAMAP" id="MF_00197">
    <property type="entry name" value="DAP_epimerase"/>
    <property type="match status" value="1"/>
</dbReference>
<dbReference type="SUPFAM" id="SSF54506">
    <property type="entry name" value="Diaminopimelate epimerase-like"/>
    <property type="match status" value="2"/>
</dbReference>
<evidence type="ECO:0000256" key="4">
    <source>
        <dbReference type="ARBA" id="ARBA00022490"/>
    </source>
</evidence>
<evidence type="ECO:0000256" key="2">
    <source>
        <dbReference type="ARBA" id="ARBA00010219"/>
    </source>
</evidence>
<dbReference type="Pfam" id="PF01678">
    <property type="entry name" value="DAP_epimerase"/>
    <property type="match status" value="2"/>
</dbReference>
<name>A0A0F9QCY2_9ZZZZ</name>
<sequence length="293" mass="32654">MNNIVLDNLDFEKYNGLGNDYIIINDIKWRIPEEKKPELAVKLCEFHFSIGADGLIYVCESEKADTKMRIFNNDGSEAEMCGNGIRCFSKYIYENNIVNKEEIKVETLKGIMVAKLNIVDHKVKSVEIDMGSPSLKCEEIPVIIDSPVDRCINEPLVILDKIFRFSAVSMGNPHAVIFVEKQLNDDELNMYGAAIESHDSFPNKVNVEFVRVISNEEAVIRVFERGVGITNSCGTGACASVVAGAELGIFKEKTPITIHSDGGDLIITFTGRRVLMEGPIEKVFEGNIENIEI</sequence>
<dbReference type="InterPro" id="IPR018510">
    <property type="entry name" value="DAP_epimerase_AS"/>
</dbReference>
<keyword evidence="5" id="KW-0028">Amino-acid biosynthesis</keyword>
<dbReference type="UniPathway" id="UPA00034">
    <property type="reaction ID" value="UER00025"/>
</dbReference>
<reference evidence="9" key="1">
    <citation type="journal article" date="2015" name="Nature">
        <title>Complex archaea that bridge the gap between prokaryotes and eukaryotes.</title>
        <authorList>
            <person name="Spang A."/>
            <person name="Saw J.H."/>
            <person name="Jorgensen S.L."/>
            <person name="Zaremba-Niedzwiedzka K."/>
            <person name="Martijn J."/>
            <person name="Lind A.E."/>
            <person name="van Eijk R."/>
            <person name="Schleper C."/>
            <person name="Guy L."/>
            <person name="Ettema T.J."/>
        </authorList>
    </citation>
    <scope>NUCLEOTIDE SEQUENCE</scope>
</reference>
<keyword evidence="4" id="KW-0963">Cytoplasm</keyword>
<dbReference type="PANTHER" id="PTHR31689:SF0">
    <property type="entry name" value="DIAMINOPIMELATE EPIMERASE"/>
    <property type="match status" value="1"/>
</dbReference>
<evidence type="ECO:0000256" key="6">
    <source>
        <dbReference type="ARBA" id="ARBA00023154"/>
    </source>
</evidence>
<comment type="similarity">
    <text evidence="2">Belongs to the diaminopimelate epimerase family.</text>
</comment>
<organism evidence="9">
    <name type="scientific">marine sediment metagenome</name>
    <dbReference type="NCBI Taxonomy" id="412755"/>
    <lineage>
        <taxon>unclassified sequences</taxon>
        <taxon>metagenomes</taxon>
        <taxon>ecological metagenomes</taxon>
    </lineage>
</organism>
<dbReference type="InterPro" id="IPR001653">
    <property type="entry name" value="DAP_epimerase_DapF"/>
</dbReference>